<gene>
    <name evidence="6" type="primary">RL21</name>
    <name evidence="6" type="ORF">ECANGB1_927</name>
</gene>
<evidence type="ECO:0000256" key="3">
    <source>
        <dbReference type="ARBA" id="ARBA00023274"/>
    </source>
</evidence>
<evidence type="ECO:0000256" key="5">
    <source>
        <dbReference type="SAM" id="MobiDB-lite"/>
    </source>
</evidence>
<organism evidence="6 7">
    <name type="scientific">Enterospora canceri</name>
    <dbReference type="NCBI Taxonomy" id="1081671"/>
    <lineage>
        <taxon>Eukaryota</taxon>
        <taxon>Fungi</taxon>
        <taxon>Fungi incertae sedis</taxon>
        <taxon>Microsporidia</taxon>
        <taxon>Enterocytozoonidae</taxon>
        <taxon>Enterospora</taxon>
    </lineage>
</organism>
<accession>A0A1Y1S736</accession>
<feature type="compositionally biased region" description="Basic residues" evidence="5">
    <location>
        <begin position="1"/>
        <end position="16"/>
    </location>
</feature>
<dbReference type="Gene3D" id="6.10.250.3260">
    <property type="match status" value="1"/>
</dbReference>
<dbReference type="GO" id="GO:0005840">
    <property type="term" value="C:ribosome"/>
    <property type="evidence" value="ECO:0007669"/>
    <property type="project" value="UniProtKB-KW"/>
</dbReference>
<dbReference type="OrthoDB" id="1539250at2759"/>
<keyword evidence="3" id="KW-0687">Ribonucleoprotein</keyword>
<proteinExistence type="inferred from homology"/>
<dbReference type="GO" id="GO:0003735">
    <property type="term" value="F:structural constituent of ribosome"/>
    <property type="evidence" value="ECO:0007669"/>
    <property type="project" value="InterPro"/>
</dbReference>
<dbReference type="InterPro" id="IPR008991">
    <property type="entry name" value="Translation_prot_SH3-like_sf"/>
</dbReference>
<dbReference type="VEuPathDB" id="MicrosporidiaDB:ECANGB1_927"/>
<keyword evidence="7" id="KW-1185">Reference proteome</keyword>
<dbReference type="InterPro" id="IPR001147">
    <property type="entry name" value="Ribosomal_eL21"/>
</dbReference>
<protein>
    <submittedName>
        <fullName evidence="6">RL21</fullName>
    </submittedName>
</protein>
<reference evidence="6 7" key="1">
    <citation type="journal article" date="2017" name="Environ. Microbiol.">
        <title>Decay of the glycolytic pathway and adaptation to intranuclear parasitism within Enterocytozoonidae microsporidia.</title>
        <authorList>
            <person name="Wiredu Boakye D."/>
            <person name="Jaroenlak P."/>
            <person name="Prachumwat A."/>
            <person name="Williams T.A."/>
            <person name="Bateman K.S."/>
            <person name="Itsathitphaisarn O."/>
            <person name="Sritunyalucksana K."/>
            <person name="Paszkiewicz K.H."/>
            <person name="Moore K.A."/>
            <person name="Stentiford G.D."/>
            <person name="Williams B.A."/>
        </authorList>
    </citation>
    <scope>NUCLEOTIDE SEQUENCE [LARGE SCALE GENOMIC DNA]</scope>
    <source>
        <strain evidence="6 7">GB1</strain>
    </source>
</reference>
<dbReference type="Pfam" id="PF01157">
    <property type="entry name" value="Ribosomal_L21e"/>
    <property type="match status" value="1"/>
</dbReference>
<sequence>MRSNGYRRRTRRLFKKDKKEHGKPTLSKTLQQFKVGDLVDIKVDPSVVKGMPHKYYHGKTGKVYNVNKRAVGVVLYRNIGPKMIERFINVRVEHLTKSRSNEDTKRRYAEYRKQLEEARAAGKECKAAKRQPTGPRQAVTVSLTNNTPIEMRVQKYYSVF</sequence>
<keyword evidence="2" id="KW-0689">Ribosomal protein</keyword>
<dbReference type="PROSITE" id="PS01171">
    <property type="entry name" value="RIBOSOMAL_L21E"/>
    <property type="match status" value="1"/>
</dbReference>
<dbReference type="InterPro" id="IPR036948">
    <property type="entry name" value="Ribosomal_eL21_sf"/>
</dbReference>
<dbReference type="GO" id="GO:1990904">
    <property type="term" value="C:ribonucleoprotein complex"/>
    <property type="evidence" value="ECO:0007669"/>
    <property type="project" value="UniProtKB-KW"/>
</dbReference>
<dbReference type="Proteomes" id="UP000192639">
    <property type="component" value="Unassembled WGS sequence"/>
</dbReference>
<evidence type="ECO:0000313" key="6">
    <source>
        <dbReference type="EMBL" id="ORD94274.1"/>
    </source>
</evidence>
<dbReference type="SUPFAM" id="SSF50104">
    <property type="entry name" value="Translation proteins SH3-like domain"/>
    <property type="match status" value="1"/>
</dbReference>
<dbReference type="AlphaFoldDB" id="A0A1Y1S736"/>
<dbReference type="EMBL" id="LWDP01000026">
    <property type="protein sequence ID" value="ORD94274.1"/>
    <property type="molecule type" value="Genomic_DNA"/>
</dbReference>
<name>A0A1Y1S736_9MICR</name>
<dbReference type="FunFam" id="2.30.30.70:FF:000001">
    <property type="entry name" value="60S ribosomal protein L21"/>
    <property type="match status" value="1"/>
</dbReference>
<evidence type="ECO:0000256" key="1">
    <source>
        <dbReference type="ARBA" id="ARBA00008427"/>
    </source>
</evidence>
<dbReference type="PANTHER" id="PTHR20981">
    <property type="entry name" value="60S RIBOSOMAL PROTEIN L21"/>
    <property type="match status" value="1"/>
</dbReference>
<comment type="similarity">
    <text evidence="1">Belongs to the eukaryotic ribosomal protein eL21 family.</text>
</comment>
<evidence type="ECO:0000313" key="7">
    <source>
        <dbReference type="Proteomes" id="UP000192639"/>
    </source>
</evidence>
<comment type="caution">
    <text evidence="6">The sequence shown here is derived from an EMBL/GenBank/DDBJ whole genome shotgun (WGS) entry which is preliminary data.</text>
</comment>
<feature type="coiled-coil region" evidence="4">
    <location>
        <begin position="101"/>
        <end position="131"/>
    </location>
</feature>
<evidence type="ECO:0000256" key="4">
    <source>
        <dbReference type="SAM" id="Coils"/>
    </source>
</evidence>
<keyword evidence="4" id="KW-0175">Coiled coil</keyword>
<dbReference type="Gene3D" id="2.30.30.70">
    <property type="entry name" value="Ribosomal protein L21"/>
    <property type="match status" value="1"/>
</dbReference>
<feature type="region of interest" description="Disordered" evidence="5">
    <location>
        <begin position="1"/>
        <end position="24"/>
    </location>
</feature>
<dbReference type="InterPro" id="IPR018259">
    <property type="entry name" value="Ribosomal_eL21_CS"/>
</dbReference>
<dbReference type="GO" id="GO:0006412">
    <property type="term" value="P:translation"/>
    <property type="evidence" value="ECO:0007669"/>
    <property type="project" value="InterPro"/>
</dbReference>
<evidence type="ECO:0000256" key="2">
    <source>
        <dbReference type="ARBA" id="ARBA00022980"/>
    </source>
</evidence>